<reference evidence="8 9" key="1">
    <citation type="journal article" date="2012" name="Science">
        <title>The Paleozoic origin of enzymatic lignin decomposition reconstructed from 31 fungal genomes.</title>
        <authorList>
            <person name="Floudas D."/>
            <person name="Binder M."/>
            <person name="Riley R."/>
            <person name="Barry K."/>
            <person name="Blanchette R.A."/>
            <person name="Henrissat B."/>
            <person name="Martinez A.T."/>
            <person name="Otillar R."/>
            <person name="Spatafora J.W."/>
            <person name="Yadav J.S."/>
            <person name="Aerts A."/>
            <person name="Benoit I."/>
            <person name="Boyd A."/>
            <person name="Carlson A."/>
            <person name="Copeland A."/>
            <person name="Coutinho P.M."/>
            <person name="de Vries R.P."/>
            <person name="Ferreira P."/>
            <person name="Findley K."/>
            <person name="Foster B."/>
            <person name="Gaskell J."/>
            <person name="Glotzer D."/>
            <person name="Gorecki P."/>
            <person name="Heitman J."/>
            <person name="Hesse C."/>
            <person name="Hori C."/>
            <person name="Igarashi K."/>
            <person name="Jurgens J.A."/>
            <person name="Kallen N."/>
            <person name="Kersten P."/>
            <person name="Kohler A."/>
            <person name="Kuees U."/>
            <person name="Kumar T.K.A."/>
            <person name="Kuo A."/>
            <person name="LaButti K."/>
            <person name="Larrondo L.F."/>
            <person name="Lindquist E."/>
            <person name="Ling A."/>
            <person name="Lombard V."/>
            <person name="Lucas S."/>
            <person name="Lundell T."/>
            <person name="Martin R."/>
            <person name="McLaughlin D.J."/>
            <person name="Morgenstern I."/>
            <person name="Morin E."/>
            <person name="Murat C."/>
            <person name="Nagy L.G."/>
            <person name="Nolan M."/>
            <person name="Ohm R.A."/>
            <person name="Patyshakuliyeva A."/>
            <person name="Rokas A."/>
            <person name="Ruiz-Duenas F.J."/>
            <person name="Sabat G."/>
            <person name="Salamov A."/>
            <person name="Samejima M."/>
            <person name="Schmutz J."/>
            <person name="Slot J.C."/>
            <person name="St John F."/>
            <person name="Stenlid J."/>
            <person name="Sun H."/>
            <person name="Sun S."/>
            <person name="Syed K."/>
            <person name="Tsang A."/>
            <person name="Wiebenga A."/>
            <person name="Young D."/>
            <person name="Pisabarro A."/>
            <person name="Eastwood D.C."/>
            <person name="Martin F."/>
            <person name="Cullen D."/>
            <person name="Grigoriev I.V."/>
            <person name="Hibbett D.S."/>
        </authorList>
    </citation>
    <scope>NUCLEOTIDE SEQUENCE [LARGE SCALE GENOMIC DNA]</scope>
    <source>
        <strain evidence="8 9">MD-104</strain>
    </source>
</reference>
<comment type="function">
    <text evidence="6">Involved in nucleotide metabolism via production of dUMP, the immediate precursor of thymidine nucleotides, and decreases the intracellular concentration of dUTP so that uracil cannot be incorporated into DNA.</text>
</comment>
<evidence type="ECO:0000313" key="8">
    <source>
        <dbReference type="EMBL" id="PCH42731.1"/>
    </source>
</evidence>
<protein>
    <recommendedName>
        <fullName evidence="6">Deoxyuridine 5'-triphosphate nucleotidohydrolase</fullName>
        <shortName evidence="6">dUTPase</shortName>
        <ecNumber evidence="6">3.6.1.23</ecNumber>
    </recommendedName>
    <alternativeName>
        <fullName evidence="6">dUTP pyrophosphatase</fullName>
    </alternativeName>
</protein>
<evidence type="ECO:0000256" key="5">
    <source>
        <dbReference type="ARBA" id="ARBA00023080"/>
    </source>
</evidence>
<dbReference type="GO" id="GO:0006226">
    <property type="term" value="P:dUMP biosynthetic process"/>
    <property type="evidence" value="ECO:0007669"/>
    <property type="project" value="UniProtKB-UniRule"/>
</dbReference>
<dbReference type="InterPro" id="IPR008181">
    <property type="entry name" value="dUTPase"/>
</dbReference>
<evidence type="ECO:0000256" key="6">
    <source>
        <dbReference type="RuleBase" id="RU367024"/>
    </source>
</evidence>
<keyword evidence="4 6" id="KW-0378">Hydrolase</keyword>
<evidence type="ECO:0000259" key="7">
    <source>
        <dbReference type="Pfam" id="PF00692"/>
    </source>
</evidence>
<dbReference type="OrthoDB" id="419889at2759"/>
<dbReference type="PANTHER" id="PTHR11241:SF0">
    <property type="entry name" value="DEOXYURIDINE 5'-TRIPHOSPHATE NUCLEOTIDOHYDROLASE"/>
    <property type="match status" value="1"/>
</dbReference>
<dbReference type="GO" id="GO:0046081">
    <property type="term" value="P:dUTP catabolic process"/>
    <property type="evidence" value="ECO:0007669"/>
    <property type="project" value="UniProtKB-UniRule"/>
</dbReference>
<dbReference type="EMBL" id="KB468135">
    <property type="protein sequence ID" value="PCH42731.1"/>
    <property type="molecule type" value="Genomic_DNA"/>
</dbReference>
<comment type="catalytic activity">
    <reaction evidence="6">
        <text>dUTP + H2O = dUMP + diphosphate + H(+)</text>
        <dbReference type="Rhea" id="RHEA:10248"/>
        <dbReference type="ChEBI" id="CHEBI:15377"/>
        <dbReference type="ChEBI" id="CHEBI:15378"/>
        <dbReference type="ChEBI" id="CHEBI:33019"/>
        <dbReference type="ChEBI" id="CHEBI:61555"/>
        <dbReference type="ChEBI" id="CHEBI:246422"/>
        <dbReference type="EC" id="3.6.1.23"/>
    </reaction>
</comment>
<dbReference type="InterPro" id="IPR033704">
    <property type="entry name" value="dUTPase_trimeric"/>
</dbReference>
<dbReference type="PANTHER" id="PTHR11241">
    <property type="entry name" value="DEOXYURIDINE 5'-TRIPHOSPHATE NUCLEOTIDOHYDROLASE"/>
    <property type="match status" value="1"/>
</dbReference>
<evidence type="ECO:0000256" key="4">
    <source>
        <dbReference type="ARBA" id="ARBA00022801"/>
    </source>
</evidence>
<dbReference type="SUPFAM" id="SSF51283">
    <property type="entry name" value="dUTPase-like"/>
    <property type="match status" value="1"/>
</dbReference>
<comment type="subunit">
    <text evidence="3 6">Homotrimer.</text>
</comment>
<evidence type="ECO:0000256" key="3">
    <source>
        <dbReference type="ARBA" id="ARBA00011233"/>
    </source>
</evidence>
<dbReference type="CDD" id="cd07557">
    <property type="entry name" value="trimeric_dUTPase"/>
    <property type="match status" value="1"/>
</dbReference>
<dbReference type="Pfam" id="PF00692">
    <property type="entry name" value="dUTPase"/>
    <property type="match status" value="1"/>
</dbReference>
<dbReference type="UniPathway" id="UPA00610">
    <property type="reaction ID" value="UER00666"/>
</dbReference>
<dbReference type="InterPro" id="IPR029054">
    <property type="entry name" value="dUTPase-like"/>
</dbReference>
<organism evidence="8 9">
    <name type="scientific">Wolfiporia cocos (strain MD-104)</name>
    <name type="common">Brown rot fungus</name>
    <dbReference type="NCBI Taxonomy" id="742152"/>
    <lineage>
        <taxon>Eukaryota</taxon>
        <taxon>Fungi</taxon>
        <taxon>Dikarya</taxon>
        <taxon>Basidiomycota</taxon>
        <taxon>Agaricomycotina</taxon>
        <taxon>Agaricomycetes</taxon>
        <taxon>Polyporales</taxon>
        <taxon>Phaeolaceae</taxon>
        <taxon>Wolfiporia</taxon>
    </lineage>
</organism>
<comment type="pathway">
    <text evidence="1 6">Pyrimidine metabolism; dUMP biosynthesis; dUMP from dCTP (dUTP route): step 2/2.</text>
</comment>
<accession>A0A2H3JLH4</accession>
<keyword evidence="5 6" id="KW-0546">Nucleotide metabolism</keyword>
<gene>
    <name evidence="8" type="ORF">WOLCODRAFT_74176</name>
</gene>
<name>A0A2H3JLH4_WOLCO</name>
<dbReference type="GO" id="GO:0000287">
    <property type="term" value="F:magnesium ion binding"/>
    <property type="evidence" value="ECO:0007669"/>
    <property type="project" value="UniProtKB-UniRule"/>
</dbReference>
<evidence type="ECO:0000256" key="2">
    <source>
        <dbReference type="ARBA" id="ARBA00006581"/>
    </source>
</evidence>
<evidence type="ECO:0000256" key="1">
    <source>
        <dbReference type="ARBA" id="ARBA00005142"/>
    </source>
</evidence>
<proteinExistence type="inferred from homology"/>
<keyword evidence="9" id="KW-1185">Reference proteome</keyword>
<comment type="cofactor">
    <cofactor evidence="6">
        <name>Mg(2+)</name>
        <dbReference type="ChEBI" id="CHEBI:18420"/>
    </cofactor>
</comment>
<keyword evidence="6" id="KW-0479">Metal-binding</keyword>
<dbReference type="Proteomes" id="UP000218811">
    <property type="component" value="Unassembled WGS sequence"/>
</dbReference>
<dbReference type="GO" id="GO:0004170">
    <property type="term" value="F:dUTP diphosphatase activity"/>
    <property type="evidence" value="ECO:0007669"/>
    <property type="project" value="UniProtKB-UniRule"/>
</dbReference>
<comment type="similarity">
    <text evidence="2 6">Belongs to the dUTPase family.</text>
</comment>
<dbReference type="InterPro" id="IPR036157">
    <property type="entry name" value="dUTPase-like_sf"/>
</dbReference>
<dbReference type="EC" id="3.6.1.23" evidence="6"/>
<dbReference type="STRING" id="742152.A0A2H3JLH4"/>
<keyword evidence="6" id="KW-0460">Magnesium</keyword>
<sequence length="77" mass="8744">MIDTGLKILFPYGMYSQLISQSSMAKKSLMVAGGIINWDYRGEVKVMIHNLSQEPYEVKAKDKIAQLLVHQQPHPEV</sequence>
<dbReference type="Gene3D" id="2.70.40.10">
    <property type="match status" value="1"/>
</dbReference>
<dbReference type="AlphaFoldDB" id="A0A2H3JLH4"/>
<evidence type="ECO:0000313" key="9">
    <source>
        <dbReference type="Proteomes" id="UP000218811"/>
    </source>
</evidence>
<feature type="domain" description="dUTPase-like" evidence="7">
    <location>
        <begin position="2"/>
        <end position="75"/>
    </location>
</feature>